<dbReference type="SUPFAM" id="SSF81296">
    <property type="entry name" value="E set domains"/>
    <property type="match status" value="1"/>
</dbReference>
<name>A0A9P6QZA1_9FUNG</name>
<feature type="domain" description="MD-2-related lipid-recognition" evidence="3">
    <location>
        <begin position="37"/>
        <end position="124"/>
    </location>
</feature>
<proteinExistence type="predicted"/>
<feature type="chain" id="PRO_5040335483" description="Phosphatidylglycerol/phosphatidylinositol transfer protein" evidence="2">
    <location>
        <begin position="21"/>
        <end position="155"/>
    </location>
</feature>
<dbReference type="Pfam" id="PF02221">
    <property type="entry name" value="E1_DerP2_DerF2"/>
    <property type="match status" value="1"/>
</dbReference>
<keyword evidence="5" id="KW-1185">Reference proteome</keyword>
<reference evidence="4" key="1">
    <citation type="journal article" date="2020" name="Fungal Divers.">
        <title>Resolving the Mortierellaceae phylogeny through synthesis of multi-gene phylogenetics and phylogenomics.</title>
        <authorList>
            <person name="Vandepol N."/>
            <person name="Liber J."/>
            <person name="Desiro A."/>
            <person name="Na H."/>
            <person name="Kennedy M."/>
            <person name="Barry K."/>
            <person name="Grigoriev I.V."/>
            <person name="Miller A.N."/>
            <person name="O'Donnell K."/>
            <person name="Stajich J.E."/>
            <person name="Bonito G."/>
        </authorList>
    </citation>
    <scope>NUCLEOTIDE SEQUENCE</scope>
    <source>
        <strain evidence="4">NVP60</strain>
    </source>
</reference>
<dbReference type="OrthoDB" id="2440493at2759"/>
<keyword evidence="2" id="KW-0732">Signal</keyword>
<dbReference type="InterPro" id="IPR003172">
    <property type="entry name" value="ML_dom"/>
</dbReference>
<organism evidence="4 5">
    <name type="scientific">Linnemannia gamsii</name>
    <dbReference type="NCBI Taxonomy" id="64522"/>
    <lineage>
        <taxon>Eukaryota</taxon>
        <taxon>Fungi</taxon>
        <taxon>Fungi incertae sedis</taxon>
        <taxon>Mucoromycota</taxon>
        <taxon>Mortierellomycotina</taxon>
        <taxon>Mortierellomycetes</taxon>
        <taxon>Mortierellales</taxon>
        <taxon>Mortierellaceae</taxon>
        <taxon>Linnemannia</taxon>
    </lineage>
</organism>
<gene>
    <name evidence="4" type="ORF">BGZ97_002568</name>
</gene>
<feature type="signal peptide" evidence="2">
    <location>
        <begin position="1"/>
        <end position="20"/>
    </location>
</feature>
<dbReference type="Proteomes" id="UP000823405">
    <property type="component" value="Unassembled WGS sequence"/>
</dbReference>
<dbReference type="InterPro" id="IPR014756">
    <property type="entry name" value="Ig_E-set"/>
</dbReference>
<evidence type="ECO:0000313" key="4">
    <source>
        <dbReference type="EMBL" id="KAG0301909.1"/>
    </source>
</evidence>
<sequence length="155" mass="16507">MKFTAAIAVVASAILSMVSAQGGTYTDISNVAGFSPFNITSASLAPYPLCINKPACLTLTGTLSEALPEGLQYIVEARYLGRIVYSDREEDLCSRLAENGTPCPLPAGPVNLTLCRAVKPNMPPDFPCIWKFSILNGAIFLQQATNTLLHAVNCP</sequence>
<evidence type="ECO:0000256" key="1">
    <source>
        <dbReference type="ARBA" id="ARBA00016056"/>
    </source>
</evidence>
<evidence type="ECO:0000256" key="2">
    <source>
        <dbReference type="SAM" id="SignalP"/>
    </source>
</evidence>
<comment type="caution">
    <text evidence="4">The sequence shown here is derived from an EMBL/GenBank/DDBJ whole genome shotgun (WGS) entry which is preliminary data.</text>
</comment>
<evidence type="ECO:0000313" key="5">
    <source>
        <dbReference type="Proteomes" id="UP000823405"/>
    </source>
</evidence>
<dbReference type="EMBL" id="JAAAIN010001570">
    <property type="protein sequence ID" value="KAG0301909.1"/>
    <property type="molecule type" value="Genomic_DNA"/>
</dbReference>
<dbReference type="AlphaFoldDB" id="A0A9P6QZA1"/>
<accession>A0A9P6QZA1</accession>
<evidence type="ECO:0000259" key="3">
    <source>
        <dbReference type="Pfam" id="PF02221"/>
    </source>
</evidence>
<protein>
    <recommendedName>
        <fullName evidence="1">Phosphatidylglycerol/phosphatidylinositol transfer protein</fullName>
    </recommendedName>
</protein>